<keyword evidence="2" id="KW-1003">Cell membrane</keyword>
<evidence type="ECO:0000313" key="9">
    <source>
        <dbReference type="Proteomes" id="UP000199221"/>
    </source>
</evidence>
<dbReference type="RefSeq" id="WP_038706358.1">
    <property type="nucleotide sequence ID" value="NZ_CATKPM010000070.1"/>
</dbReference>
<evidence type="ECO:0000313" key="7">
    <source>
        <dbReference type="EMBL" id="SER10129.1"/>
    </source>
</evidence>
<dbReference type="Pfam" id="PF01810">
    <property type="entry name" value="LysE"/>
    <property type="match status" value="1"/>
</dbReference>
<keyword evidence="5 6" id="KW-0472">Membrane</keyword>
<dbReference type="Proteomes" id="UP000199221">
    <property type="component" value="Unassembled WGS sequence"/>
</dbReference>
<dbReference type="GO" id="GO:0015171">
    <property type="term" value="F:amino acid transmembrane transporter activity"/>
    <property type="evidence" value="ECO:0007669"/>
    <property type="project" value="TreeGrafter"/>
</dbReference>
<evidence type="ECO:0000256" key="2">
    <source>
        <dbReference type="ARBA" id="ARBA00022475"/>
    </source>
</evidence>
<evidence type="ECO:0000256" key="5">
    <source>
        <dbReference type="ARBA" id="ARBA00023136"/>
    </source>
</evidence>
<dbReference type="InterPro" id="IPR001123">
    <property type="entry name" value="LeuE-type"/>
</dbReference>
<evidence type="ECO:0000313" key="8">
    <source>
        <dbReference type="EMBL" id="UXZ43318.1"/>
    </source>
</evidence>
<dbReference type="EMBL" id="CP083803">
    <property type="protein sequence ID" value="UXZ43318.1"/>
    <property type="molecule type" value="Genomic_DNA"/>
</dbReference>
<name>A0A1H9LFV6_9PSED</name>
<evidence type="ECO:0000256" key="6">
    <source>
        <dbReference type="SAM" id="Phobius"/>
    </source>
</evidence>
<feature type="transmembrane region" description="Helical" evidence="6">
    <location>
        <begin position="44"/>
        <end position="66"/>
    </location>
</feature>
<evidence type="ECO:0000256" key="3">
    <source>
        <dbReference type="ARBA" id="ARBA00022692"/>
    </source>
</evidence>
<dbReference type="PIRSF" id="PIRSF006324">
    <property type="entry name" value="LeuE"/>
    <property type="match status" value="1"/>
</dbReference>
<dbReference type="GeneID" id="93678483"/>
<gene>
    <name evidence="8" type="ORF">K7K07_14655</name>
    <name evidence="7" type="ORF">SAMN05216230_105306</name>
</gene>
<feature type="transmembrane region" description="Helical" evidence="6">
    <location>
        <begin position="147"/>
        <end position="171"/>
    </location>
</feature>
<proteinExistence type="predicted"/>
<evidence type="ECO:0000256" key="1">
    <source>
        <dbReference type="ARBA" id="ARBA00004651"/>
    </source>
</evidence>
<feature type="transmembrane region" description="Helical" evidence="6">
    <location>
        <begin position="73"/>
        <end position="92"/>
    </location>
</feature>
<comment type="subcellular location">
    <subcellularLocation>
        <location evidence="1">Cell membrane</location>
        <topology evidence="1">Multi-pass membrane protein</topology>
    </subcellularLocation>
</comment>
<keyword evidence="3 6" id="KW-0812">Transmembrane</keyword>
<reference evidence="8" key="2">
    <citation type="submission" date="2021-08" db="EMBL/GenBank/DDBJ databases">
        <authorList>
            <person name="Yaryura P.M."/>
            <person name="Bianco M.I."/>
            <person name="Morais C."/>
            <person name="Setubal J.C."/>
        </authorList>
    </citation>
    <scope>NUCLEOTIDE SEQUENCE</scope>
    <source>
        <strain evidence="8">AP1</strain>
    </source>
</reference>
<accession>A0A1H9LFV6</accession>
<dbReference type="PANTHER" id="PTHR30086">
    <property type="entry name" value="ARGININE EXPORTER PROTEIN ARGO"/>
    <property type="match status" value="1"/>
</dbReference>
<organism evidence="7 9">
    <name type="scientific">Pseudomonas soli</name>
    <dbReference type="NCBI Taxonomy" id="1306993"/>
    <lineage>
        <taxon>Bacteria</taxon>
        <taxon>Pseudomonadati</taxon>
        <taxon>Pseudomonadota</taxon>
        <taxon>Gammaproteobacteria</taxon>
        <taxon>Pseudomonadales</taxon>
        <taxon>Pseudomonadaceae</taxon>
        <taxon>Pseudomonas</taxon>
    </lineage>
</organism>
<evidence type="ECO:0000256" key="4">
    <source>
        <dbReference type="ARBA" id="ARBA00022989"/>
    </source>
</evidence>
<dbReference type="KEGG" id="pmos:O165_012630"/>
<reference evidence="7 9" key="1">
    <citation type="submission" date="2016-10" db="EMBL/GenBank/DDBJ databases">
        <authorList>
            <person name="de Groot N.N."/>
        </authorList>
    </citation>
    <scope>NUCLEOTIDE SEQUENCE [LARGE SCALE GENOMIC DNA]</scope>
    <source>
        <strain evidence="7 9">LMG 27941</strain>
    </source>
</reference>
<dbReference type="GO" id="GO:0005886">
    <property type="term" value="C:plasma membrane"/>
    <property type="evidence" value="ECO:0007669"/>
    <property type="project" value="UniProtKB-SubCell"/>
</dbReference>
<dbReference type="EMBL" id="FOEQ01000005">
    <property type="protein sequence ID" value="SER10129.1"/>
    <property type="molecule type" value="Genomic_DNA"/>
</dbReference>
<dbReference type="PANTHER" id="PTHR30086:SF20">
    <property type="entry name" value="ARGININE EXPORTER PROTEIN ARGO-RELATED"/>
    <property type="match status" value="1"/>
</dbReference>
<dbReference type="AlphaFoldDB" id="A0A1H9LFV6"/>
<dbReference type="Proteomes" id="UP001209279">
    <property type="component" value="Chromosome"/>
</dbReference>
<sequence>MALHLWLTFSFAYLLTSLLPGPNVLLTVRNALRYGPSGMGMTLFGNLTAQLLTITAVAMGVGALLISLPTAFLALKLAGAAYLIYLGLRQLLGKGAPTAPTAQVVATPPQTQWRIAVEAFLVSASNPKTLVFFCAFLPQFLEPGRPIFGQFAAMYLSGSLIVCLVHSFYCFTAWRFGLRLKASPLAAWFKRASGALFIGLGVRLLNTRAV</sequence>
<protein>
    <submittedName>
        <fullName evidence="8">LysE family translocator</fullName>
    </submittedName>
    <submittedName>
        <fullName evidence="7">Threonine/homoserine/homoserine lactone efflux protein</fullName>
    </submittedName>
</protein>
<keyword evidence="4 6" id="KW-1133">Transmembrane helix</keyword>